<protein>
    <submittedName>
        <fullName evidence="2">HET-domain-containing protein</fullName>
    </submittedName>
</protein>
<evidence type="ECO:0000313" key="2">
    <source>
        <dbReference type="EMBL" id="PMD34866.1"/>
    </source>
</evidence>
<accession>A0A2J6R8N9</accession>
<dbReference type="EMBL" id="KZ613953">
    <property type="protein sequence ID" value="PMD34866.1"/>
    <property type="molecule type" value="Genomic_DNA"/>
</dbReference>
<gene>
    <name evidence="2" type="ORF">L207DRAFT_379976</name>
</gene>
<dbReference type="AlphaFoldDB" id="A0A2J6R8N9"/>
<dbReference type="OrthoDB" id="3600004at2759"/>
<feature type="non-terminal residue" evidence="2">
    <location>
        <position position="189"/>
    </location>
</feature>
<dbReference type="Proteomes" id="UP000235786">
    <property type="component" value="Unassembled WGS sequence"/>
</dbReference>
<dbReference type="InterPro" id="IPR010730">
    <property type="entry name" value="HET"/>
</dbReference>
<proteinExistence type="predicted"/>
<organism evidence="2 3">
    <name type="scientific">Hyaloscypha variabilis (strain UAMH 11265 / GT02V1 / F)</name>
    <name type="common">Meliniomyces variabilis</name>
    <dbReference type="NCBI Taxonomy" id="1149755"/>
    <lineage>
        <taxon>Eukaryota</taxon>
        <taxon>Fungi</taxon>
        <taxon>Dikarya</taxon>
        <taxon>Ascomycota</taxon>
        <taxon>Pezizomycotina</taxon>
        <taxon>Leotiomycetes</taxon>
        <taxon>Helotiales</taxon>
        <taxon>Hyaloscyphaceae</taxon>
        <taxon>Hyaloscypha</taxon>
        <taxon>Hyaloscypha variabilis</taxon>
    </lineage>
</organism>
<dbReference type="Pfam" id="PF06985">
    <property type="entry name" value="HET"/>
    <property type="match status" value="1"/>
</dbReference>
<dbReference type="InterPro" id="IPR052895">
    <property type="entry name" value="HetReg/Transcr_Mod"/>
</dbReference>
<keyword evidence="3" id="KW-1185">Reference proteome</keyword>
<feature type="domain" description="Heterokaryon incompatibility" evidence="1">
    <location>
        <begin position="52"/>
        <end position="184"/>
    </location>
</feature>
<dbReference type="PANTHER" id="PTHR24148:SF73">
    <property type="entry name" value="HET DOMAIN PROTEIN (AFU_ORTHOLOGUE AFUA_8G01020)"/>
    <property type="match status" value="1"/>
</dbReference>
<evidence type="ECO:0000313" key="3">
    <source>
        <dbReference type="Proteomes" id="UP000235786"/>
    </source>
</evidence>
<sequence>MLQSSKLTYLPLNNTATSIRLLTVLPSPSSEATIECSLENTSLDTLNEQKPYRALSYVWGDPGVTTLITVNGSQKAVTTNLAAALRHLRALGCVDKPWWIDAICIDQNDVTEKGHQVRLMGDIYRKADEVIAWLGFEERNDKLEEITSTLGAANTTQKKLTYDNAAIYSILQSNWWTRRWTVQEAALAK</sequence>
<name>A0A2J6R8N9_HYAVF</name>
<evidence type="ECO:0000259" key="1">
    <source>
        <dbReference type="Pfam" id="PF06985"/>
    </source>
</evidence>
<dbReference type="PANTHER" id="PTHR24148">
    <property type="entry name" value="ANKYRIN REPEAT DOMAIN-CONTAINING PROTEIN 39 HOMOLOG-RELATED"/>
    <property type="match status" value="1"/>
</dbReference>
<reference evidence="2 3" key="1">
    <citation type="submission" date="2016-04" db="EMBL/GenBank/DDBJ databases">
        <title>A degradative enzymes factory behind the ericoid mycorrhizal symbiosis.</title>
        <authorList>
            <consortium name="DOE Joint Genome Institute"/>
            <person name="Martino E."/>
            <person name="Morin E."/>
            <person name="Grelet G."/>
            <person name="Kuo A."/>
            <person name="Kohler A."/>
            <person name="Daghino S."/>
            <person name="Barry K."/>
            <person name="Choi C."/>
            <person name="Cichocki N."/>
            <person name="Clum A."/>
            <person name="Copeland A."/>
            <person name="Hainaut M."/>
            <person name="Haridas S."/>
            <person name="Labutti K."/>
            <person name="Lindquist E."/>
            <person name="Lipzen A."/>
            <person name="Khouja H.-R."/>
            <person name="Murat C."/>
            <person name="Ohm R."/>
            <person name="Olson A."/>
            <person name="Spatafora J."/>
            <person name="Veneault-Fourrey C."/>
            <person name="Henrissat B."/>
            <person name="Grigoriev I."/>
            <person name="Martin F."/>
            <person name="Perotto S."/>
        </authorList>
    </citation>
    <scope>NUCLEOTIDE SEQUENCE [LARGE SCALE GENOMIC DNA]</scope>
    <source>
        <strain evidence="2 3">F</strain>
    </source>
</reference>